<keyword evidence="2" id="KW-1185">Reference proteome</keyword>
<organism evidence="1 2">
    <name type="scientific">Flavobacterium chungangense</name>
    <dbReference type="NCBI Taxonomy" id="554283"/>
    <lineage>
        <taxon>Bacteria</taxon>
        <taxon>Pseudomonadati</taxon>
        <taxon>Bacteroidota</taxon>
        <taxon>Flavobacteriia</taxon>
        <taxon>Flavobacteriales</taxon>
        <taxon>Flavobacteriaceae</taxon>
        <taxon>Flavobacterium</taxon>
    </lineage>
</organism>
<dbReference type="EMBL" id="CAIJDO010000264">
    <property type="protein sequence ID" value="CAD0009347.1"/>
    <property type="molecule type" value="Genomic_DNA"/>
</dbReference>
<protein>
    <submittedName>
        <fullName evidence="1">Uncharacterized protein</fullName>
    </submittedName>
</protein>
<name>A0A6V6ZC13_9FLAO</name>
<accession>A0A6V6ZC13</accession>
<gene>
    <name evidence="1" type="ORF">FLACHUCJ7_04216</name>
</gene>
<sequence length="77" mass="9114">MKNVIDNTMNLDYFSYILQIKTKKTTSKRGGLLQNKLKNWGKFIFINRSQGFDHTILEPLTFQIMVLDITIHSYQLF</sequence>
<evidence type="ECO:0000313" key="1">
    <source>
        <dbReference type="EMBL" id="CAD0009347.1"/>
    </source>
</evidence>
<dbReference type="AlphaFoldDB" id="A0A6V6ZC13"/>
<proteinExistence type="predicted"/>
<evidence type="ECO:0000313" key="2">
    <source>
        <dbReference type="Proteomes" id="UP000556700"/>
    </source>
</evidence>
<dbReference type="Proteomes" id="UP000556700">
    <property type="component" value="Unassembled WGS sequence"/>
</dbReference>
<reference evidence="1 2" key="1">
    <citation type="submission" date="2020-06" db="EMBL/GenBank/DDBJ databases">
        <authorList>
            <person name="Criscuolo A."/>
        </authorList>
    </citation>
    <scope>NUCLEOTIDE SEQUENCE [LARGE SCALE GENOMIC DNA]</scope>
    <source>
        <strain evidence="2">CIP 110025</strain>
    </source>
</reference>
<comment type="caution">
    <text evidence="1">The sequence shown here is derived from an EMBL/GenBank/DDBJ whole genome shotgun (WGS) entry which is preliminary data.</text>
</comment>